<sequence length="133" mass="14913">MAFSPLDWISALTGWTVQAPSQHRRSIRAKTADTVANGPLDLRSKLLEGILRGNSWPCGPRKKFVIEGWLAVSAMHSTRYPSASSEIVTGGLCPEFPKRFSTFSLKEWGMIRLLVRLSTSTLWEWYQCPSSGR</sequence>
<name>A0A7J6MKQ4_PERCH</name>
<proteinExistence type="predicted"/>
<gene>
    <name evidence="1" type="ORF">FOL47_000860</name>
</gene>
<dbReference type="AlphaFoldDB" id="A0A7J6MKQ4"/>
<protein>
    <submittedName>
        <fullName evidence="1">Uncharacterized protein</fullName>
    </submittedName>
</protein>
<keyword evidence="2" id="KW-1185">Reference proteome</keyword>
<evidence type="ECO:0000313" key="2">
    <source>
        <dbReference type="Proteomes" id="UP000591131"/>
    </source>
</evidence>
<reference evidence="1 2" key="1">
    <citation type="submission" date="2020-04" db="EMBL/GenBank/DDBJ databases">
        <title>Perkinsus chesapeaki whole genome sequence.</title>
        <authorList>
            <person name="Bogema D.R."/>
        </authorList>
    </citation>
    <scope>NUCLEOTIDE SEQUENCE [LARGE SCALE GENOMIC DNA]</scope>
    <source>
        <strain evidence="1">ATCC PRA-425</strain>
    </source>
</reference>
<dbReference type="EMBL" id="JAAPAO010000118">
    <property type="protein sequence ID" value="KAF4672143.1"/>
    <property type="molecule type" value="Genomic_DNA"/>
</dbReference>
<evidence type="ECO:0000313" key="1">
    <source>
        <dbReference type="EMBL" id="KAF4672143.1"/>
    </source>
</evidence>
<organism evidence="1 2">
    <name type="scientific">Perkinsus chesapeaki</name>
    <name type="common">Clam parasite</name>
    <name type="synonym">Perkinsus andrewsi</name>
    <dbReference type="NCBI Taxonomy" id="330153"/>
    <lineage>
        <taxon>Eukaryota</taxon>
        <taxon>Sar</taxon>
        <taxon>Alveolata</taxon>
        <taxon>Perkinsozoa</taxon>
        <taxon>Perkinsea</taxon>
        <taxon>Perkinsida</taxon>
        <taxon>Perkinsidae</taxon>
        <taxon>Perkinsus</taxon>
    </lineage>
</organism>
<accession>A0A7J6MKQ4</accession>
<dbReference type="Proteomes" id="UP000591131">
    <property type="component" value="Unassembled WGS sequence"/>
</dbReference>
<comment type="caution">
    <text evidence="1">The sequence shown here is derived from an EMBL/GenBank/DDBJ whole genome shotgun (WGS) entry which is preliminary data.</text>
</comment>